<reference evidence="1 2" key="2">
    <citation type="submission" date="2020-03" db="EMBL/GenBank/DDBJ databases">
        <authorList>
            <person name="Ichikawa N."/>
            <person name="Kimura A."/>
            <person name="Kitahashi Y."/>
            <person name="Uohara A."/>
        </authorList>
    </citation>
    <scope>NUCLEOTIDE SEQUENCE [LARGE SCALE GENOMIC DNA]</scope>
    <source>
        <strain evidence="1 2">NBRC 107702</strain>
    </source>
</reference>
<dbReference type="Gene3D" id="3.40.50.2000">
    <property type="entry name" value="Glycogen Phosphorylase B"/>
    <property type="match status" value="1"/>
</dbReference>
<protein>
    <recommendedName>
        <fullName evidence="3">Glycosyl transferase family 28 C-terminal domain-containing protein</fullName>
    </recommendedName>
</protein>
<dbReference type="SUPFAM" id="SSF53756">
    <property type="entry name" value="UDP-Glycosyltransferase/glycogen phosphorylase"/>
    <property type="match status" value="1"/>
</dbReference>
<evidence type="ECO:0008006" key="3">
    <source>
        <dbReference type="Google" id="ProtNLM"/>
    </source>
</evidence>
<reference evidence="1 2" key="1">
    <citation type="submission" date="2020-03" db="EMBL/GenBank/DDBJ databases">
        <title>Whole genome shotgun sequence of Phytohabitans flavus NBRC 107702.</title>
        <authorList>
            <person name="Komaki H."/>
            <person name="Tamura T."/>
        </authorList>
    </citation>
    <scope>NUCLEOTIDE SEQUENCE [LARGE SCALE GENOMIC DNA]</scope>
    <source>
        <strain evidence="1 2">NBRC 107702</strain>
    </source>
</reference>
<dbReference type="EMBL" id="AP022870">
    <property type="protein sequence ID" value="BCB78311.1"/>
    <property type="molecule type" value="Genomic_DNA"/>
</dbReference>
<dbReference type="AlphaFoldDB" id="A0A6F8XX50"/>
<dbReference type="Proteomes" id="UP000502508">
    <property type="component" value="Chromosome"/>
</dbReference>
<proteinExistence type="predicted"/>
<name>A0A6F8XX50_9ACTN</name>
<evidence type="ECO:0000313" key="1">
    <source>
        <dbReference type="EMBL" id="BCB78311.1"/>
    </source>
</evidence>
<organism evidence="1 2">
    <name type="scientific">Phytohabitans flavus</name>
    <dbReference type="NCBI Taxonomy" id="1076124"/>
    <lineage>
        <taxon>Bacteria</taxon>
        <taxon>Bacillati</taxon>
        <taxon>Actinomycetota</taxon>
        <taxon>Actinomycetes</taxon>
        <taxon>Micromonosporales</taxon>
        <taxon>Micromonosporaceae</taxon>
    </lineage>
</organism>
<keyword evidence="2" id="KW-1185">Reference proteome</keyword>
<accession>A0A6F8XX50</accession>
<dbReference type="KEGG" id="pfla:Pflav_047210"/>
<dbReference type="RefSeq" id="WP_173037901.1">
    <property type="nucleotide sequence ID" value="NZ_AP022870.1"/>
</dbReference>
<gene>
    <name evidence="1" type="ORF">Pflav_047210</name>
</gene>
<evidence type="ECO:0000313" key="2">
    <source>
        <dbReference type="Proteomes" id="UP000502508"/>
    </source>
</evidence>
<sequence length="50" mass="4950">MISHGGACTMLGAFAHGLPQLILPQAAAEVEAMPGADEVMATLTGPGTTL</sequence>